<dbReference type="RefSeq" id="WP_193800305.1">
    <property type="nucleotide sequence ID" value="NZ_JADEWC010000008.1"/>
</dbReference>
<dbReference type="NCBIfam" id="NF045692">
    <property type="entry name" value="OglycostaseCruG"/>
    <property type="match status" value="1"/>
</dbReference>
<keyword evidence="1" id="KW-0472">Membrane</keyword>
<dbReference type="SUPFAM" id="SSF53448">
    <property type="entry name" value="Nucleotide-diphospho-sugar transferases"/>
    <property type="match status" value="1"/>
</dbReference>
<keyword evidence="4" id="KW-1185">Reference proteome</keyword>
<evidence type="ECO:0000256" key="1">
    <source>
        <dbReference type="SAM" id="Phobius"/>
    </source>
</evidence>
<sequence length="394" mass="44066">MEIATVTFFVLLLFQTVCTFILLARLFRGAKRFPPLKPQWATPDMLTQVSVVVPTLNEVNRMDGMLSGITRQTYEVREILIVDSNSEDGTREKVKDVAQRDPRVKLLSDPPLPANWVGRPWALHNGFLTSSQDSEWILGIDADTQPQPGLIPSLINFAQTHGYDVLSLSPQFILKSGGEWWLQPALLMTLLYRFESSGVNAMTPETVMANGQCFLIRRKVLEDLDGYAVASNSFCDDVTLARGAAMAGYKVGFADGAKLIKVRMYEGLKETWQEWGRSLDLKDAASKAQLWAECGFLALVQGLPLPLTIFCLINYSSYDYLSFQLLFVLNLFLLLVRFALLGAIAPSYEKGKSFASLLFWLSPTADILAVTRIFISALSKPKKWRGRVYNTQGN</sequence>
<feature type="transmembrane region" description="Helical" evidence="1">
    <location>
        <begin position="290"/>
        <end position="315"/>
    </location>
</feature>
<comment type="caution">
    <text evidence="3">The sequence shown here is derived from an EMBL/GenBank/DDBJ whole genome shotgun (WGS) entry which is preliminary data.</text>
</comment>
<evidence type="ECO:0000313" key="4">
    <source>
        <dbReference type="Proteomes" id="UP000654604"/>
    </source>
</evidence>
<dbReference type="PANTHER" id="PTHR43646">
    <property type="entry name" value="GLYCOSYLTRANSFERASE"/>
    <property type="match status" value="1"/>
</dbReference>
<accession>A0ABR9V2N3</accession>
<evidence type="ECO:0000313" key="3">
    <source>
        <dbReference type="EMBL" id="MBE9222140.1"/>
    </source>
</evidence>
<name>A0ABR9V2N3_9CHRO</name>
<dbReference type="Pfam" id="PF00535">
    <property type="entry name" value="Glycos_transf_2"/>
    <property type="match status" value="1"/>
</dbReference>
<dbReference type="Gene3D" id="3.90.550.10">
    <property type="entry name" value="Spore Coat Polysaccharide Biosynthesis Protein SpsA, Chain A"/>
    <property type="match status" value="1"/>
</dbReference>
<feature type="transmembrane region" description="Helical" evidence="1">
    <location>
        <begin position="321"/>
        <end position="345"/>
    </location>
</feature>
<organism evidence="3 4">
    <name type="scientific">Cyanobacterium stanieri LEGE 03274</name>
    <dbReference type="NCBI Taxonomy" id="1828756"/>
    <lineage>
        <taxon>Bacteria</taxon>
        <taxon>Bacillati</taxon>
        <taxon>Cyanobacteriota</taxon>
        <taxon>Cyanophyceae</taxon>
        <taxon>Oscillatoriophycideae</taxon>
        <taxon>Chroococcales</taxon>
        <taxon>Geminocystaceae</taxon>
        <taxon>Cyanobacterium</taxon>
    </lineage>
</organism>
<dbReference type="InterPro" id="IPR054683">
    <property type="entry name" value="CruG-like"/>
</dbReference>
<feature type="domain" description="Glycosyltransferase 2-like" evidence="2">
    <location>
        <begin position="50"/>
        <end position="224"/>
    </location>
</feature>
<dbReference type="Proteomes" id="UP000654604">
    <property type="component" value="Unassembled WGS sequence"/>
</dbReference>
<protein>
    <submittedName>
        <fullName evidence="3">Glycosyltransferase family 2 protein</fullName>
    </submittedName>
</protein>
<feature type="transmembrane region" description="Helical" evidence="1">
    <location>
        <begin position="357"/>
        <end position="375"/>
    </location>
</feature>
<gene>
    <name evidence="3" type="ORF">IQ215_05465</name>
</gene>
<keyword evidence="1" id="KW-0812">Transmembrane</keyword>
<keyword evidence="1" id="KW-1133">Transmembrane helix</keyword>
<evidence type="ECO:0000259" key="2">
    <source>
        <dbReference type="Pfam" id="PF00535"/>
    </source>
</evidence>
<dbReference type="InterPro" id="IPR001173">
    <property type="entry name" value="Glyco_trans_2-like"/>
</dbReference>
<reference evidence="3 4" key="1">
    <citation type="submission" date="2020-10" db="EMBL/GenBank/DDBJ databases">
        <authorList>
            <person name="Castelo-Branco R."/>
            <person name="Eusebio N."/>
            <person name="Adriana R."/>
            <person name="Vieira A."/>
            <person name="Brugerolle De Fraissinette N."/>
            <person name="Rezende De Castro R."/>
            <person name="Schneider M.P."/>
            <person name="Vasconcelos V."/>
            <person name="Leao P.N."/>
        </authorList>
    </citation>
    <scope>NUCLEOTIDE SEQUENCE [LARGE SCALE GENOMIC DNA]</scope>
    <source>
        <strain evidence="3 4">LEGE 03274</strain>
    </source>
</reference>
<dbReference type="EMBL" id="JADEWC010000008">
    <property type="protein sequence ID" value="MBE9222140.1"/>
    <property type="molecule type" value="Genomic_DNA"/>
</dbReference>
<proteinExistence type="predicted"/>
<dbReference type="PANTHER" id="PTHR43646:SF3">
    <property type="entry name" value="SLR1566 PROTEIN"/>
    <property type="match status" value="1"/>
</dbReference>
<feature type="transmembrane region" description="Helical" evidence="1">
    <location>
        <begin position="6"/>
        <end position="27"/>
    </location>
</feature>
<dbReference type="InterPro" id="IPR029044">
    <property type="entry name" value="Nucleotide-diphossugar_trans"/>
</dbReference>